<protein>
    <recommendedName>
        <fullName evidence="2">DUF4062 domain-containing protein</fullName>
    </recommendedName>
</protein>
<evidence type="ECO:0000256" key="1">
    <source>
        <dbReference type="SAM" id="SignalP"/>
    </source>
</evidence>
<name>A0A7J5XHU9_DISMA</name>
<dbReference type="EMBL" id="JAAKFY010000025">
    <property type="protein sequence ID" value="KAF3835778.1"/>
    <property type="molecule type" value="Genomic_DNA"/>
</dbReference>
<dbReference type="Pfam" id="PF13271">
    <property type="entry name" value="DUF4062"/>
    <property type="match status" value="1"/>
</dbReference>
<dbReference type="PANTHER" id="PTHR19871:SF14">
    <property type="entry name" value="DUF4062 DOMAIN-CONTAINING PROTEIN"/>
    <property type="match status" value="1"/>
</dbReference>
<gene>
    <name evidence="3" type="ORF">F7725_028336</name>
</gene>
<dbReference type="InterPro" id="IPR025139">
    <property type="entry name" value="DUF4062"/>
</dbReference>
<reference evidence="3 4" key="1">
    <citation type="submission" date="2020-03" db="EMBL/GenBank/DDBJ databases">
        <title>Dissostichus mawsoni Genome sequencing and assembly.</title>
        <authorList>
            <person name="Park H."/>
        </authorList>
    </citation>
    <scope>NUCLEOTIDE SEQUENCE [LARGE SCALE GENOMIC DNA]</scope>
    <source>
        <strain evidence="3">DM0001</strain>
        <tissue evidence="3">Muscle</tissue>
    </source>
</reference>
<dbReference type="OrthoDB" id="2325716at2759"/>
<organism evidence="3 4">
    <name type="scientific">Dissostichus mawsoni</name>
    <name type="common">Antarctic cod</name>
    <dbReference type="NCBI Taxonomy" id="36200"/>
    <lineage>
        <taxon>Eukaryota</taxon>
        <taxon>Metazoa</taxon>
        <taxon>Chordata</taxon>
        <taxon>Craniata</taxon>
        <taxon>Vertebrata</taxon>
        <taxon>Euteleostomi</taxon>
        <taxon>Actinopterygii</taxon>
        <taxon>Neopterygii</taxon>
        <taxon>Teleostei</taxon>
        <taxon>Neoteleostei</taxon>
        <taxon>Acanthomorphata</taxon>
        <taxon>Eupercaria</taxon>
        <taxon>Perciformes</taxon>
        <taxon>Notothenioidei</taxon>
        <taxon>Nototheniidae</taxon>
        <taxon>Dissostichus</taxon>
    </lineage>
</organism>
<dbReference type="PANTHER" id="PTHR19871">
    <property type="entry name" value="BETA TRANSDUCIN-RELATED PROTEIN"/>
    <property type="match status" value="1"/>
</dbReference>
<dbReference type="AlphaFoldDB" id="A0A7J5XHU9"/>
<keyword evidence="4" id="KW-1185">Reference proteome</keyword>
<evidence type="ECO:0000259" key="2">
    <source>
        <dbReference type="Pfam" id="PF13271"/>
    </source>
</evidence>
<dbReference type="Proteomes" id="UP000518266">
    <property type="component" value="Unassembled WGS sequence"/>
</dbReference>
<dbReference type="InterPro" id="IPR052752">
    <property type="entry name" value="NACHT-WD_repeat"/>
</dbReference>
<feature type="non-terminal residue" evidence="3">
    <location>
        <position position="145"/>
    </location>
</feature>
<comment type="caution">
    <text evidence="3">The sequence shown here is derived from an EMBL/GenBank/DDBJ whole genome shotgun (WGS) entry which is preliminary data.</text>
</comment>
<feature type="domain" description="DUF4062" evidence="2">
    <location>
        <begin position="69"/>
        <end position="136"/>
    </location>
</feature>
<evidence type="ECO:0000313" key="3">
    <source>
        <dbReference type="EMBL" id="KAF3835778.1"/>
    </source>
</evidence>
<keyword evidence="1" id="KW-0732">Signal</keyword>
<evidence type="ECO:0000313" key="4">
    <source>
        <dbReference type="Proteomes" id="UP000518266"/>
    </source>
</evidence>
<sequence length="145" mass="16235">MIRCSCIVILNVIIMLSVMSIEQQLWAWPLGAPNSHRPPLCKHSAEFKDVLRGRSDGAQRNRSSSNMVRVFISSTFTDMSIERKALLEKAYPEVLAFCRSLGLVFEVVDLRWGIRSVPSGDHEACEISLQEIQTSKRVSAGPAFI</sequence>
<accession>A0A7J5XHU9</accession>
<feature type="signal peptide" evidence="1">
    <location>
        <begin position="1"/>
        <end position="27"/>
    </location>
</feature>
<proteinExistence type="predicted"/>
<feature type="chain" id="PRO_5029908985" description="DUF4062 domain-containing protein" evidence="1">
    <location>
        <begin position="28"/>
        <end position="145"/>
    </location>
</feature>